<dbReference type="EMBL" id="JACRSU010000001">
    <property type="protein sequence ID" value="MBC8539849.1"/>
    <property type="molecule type" value="Genomic_DNA"/>
</dbReference>
<feature type="domain" description="tRNA-specific 2-thiouridylase MnmA-like central" evidence="13">
    <location>
        <begin position="201"/>
        <end position="262"/>
    </location>
</feature>
<evidence type="ECO:0000313" key="15">
    <source>
        <dbReference type="Proteomes" id="UP000611762"/>
    </source>
</evidence>
<feature type="region of interest" description="Interaction with tRNA" evidence="11">
    <location>
        <begin position="142"/>
        <end position="144"/>
    </location>
</feature>
<comment type="subcellular location">
    <subcellularLocation>
        <location evidence="11">Cytoplasm</location>
    </subcellularLocation>
</comment>
<dbReference type="InterPro" id="IPR004506">
    <property type="entry name" value="MnmA-like"/>
</dbReference>
<evidence type="ECO:0000256" key="11">
    <source>
        <dbReference type="HAMAP-Rule" id="MF_00144"/>
    </source>
</evidence>
<feature type="site" description="Interaction with tRNA" evidence="11">
    <location>
        <position position="328"/>
    </location>
</feature>
<accession>A0A926DMB1</accession>
<reference evidence="14" key="1">
    <citation type="submission" date="2020-08" db="EMBL/GenBank/DDBJ databases">
        <title>Genome public.</title>
        <authorList>
            <person name="Liu C."/>
            <person name="Sun Q."/>
        </authorList>
    </citation>
    <scope>NUCLEOTIDE SEQUENCE</scope>
    <source>
        <strain evidence="14">H8</strain>
    </source>
</reference>
<keyword evidence="7 11" id="KW-0694">RNA-binding</keyword>
<comment type="catalytic activity">
    <reaction evidence="9 11">
        <text>S-sulfanyl-L-cysteinyl-[protein] + uridine(34) in tRNA + AH2 + ATP = 2-thiouridine(34) in tRNA + L-cysteinyl-[protein] + A + AMP + diphosphate + H(+)</text>
        <dbReference type="Rhea" id="RHEA:47032"/>
        <dbReference type="Rhea" id="RHEA-COMP:10131"/>
        <dbReference type="Rhea" id="RHEA-COMP:11726"/>
        <dbReference type="Rhea" id="RHEA-COMP:11727"/>
        <dbReference type="Rhea" id="RHEA-COMP:11728"/>
        <dbReference type="ChEBI" id="CHEBI:13193"/>
        <dbReference type="ChEBI" id="CHEBI:15378"/>
        <dbReference type="ChEBI" id="CHEBI:17499"/>
        <dbReference type="ChEBI" id="CHEBI:29950"/>
        <dbReference type="ChEBI" id="CHEBI:30616"/>
        <dbReference type="ChEBI" id="CHEBI:33019"/>
        <dbReference type="ChEBI" id="CHEBI:61963"/>
        <dbReference type="ChEBI" id="CHEBI:65315"/>
        <dbReference type="ChEBI" id="CHEBI:87170"/>
        <dbReference type="ChEBI" id="CHEBI:456215"/>
        <dbReference type="EC" id="2.8.1.13"/>
    </reaction>
</comment>
<keyword evidence="3 11" id="KW-0808">Transferase</keyword>
<dbReference type="Pfam" id="PF20259">
    <property type="entry name" value="tRNA_Me_trans_M"/>
    <property type="match status" value="1"/>
</dbReference>
<sequence length="352" mass="38683">MENKMRIMLGMSGGVDSSVAALLLKQSGADVVGVTLRLTEDDDGTNAENAKKVADALNISHITADMRAEFQKNVTDYFVQEYKNGRTPNPCVVCNRTIKFGKMLDFAEKSGCSHVATGHYARVERNPATGLYALKKAAYLEKDQTYFLYTLTQERLSKTLFPLGSYTKPQVRELAEQYGLASAKNRDSQDICFIPDGDKNRYLKQFLNEQPGNFTDADGNILGTHKGIFHYTVGQRKGLGTAFGKPMFVLSINTKDNTIVLGEAGSEFSEGFYVEDCNFLPFCAAPDGFECLCKVRYSAPDMPCRLEKTENGYCVRLTAPARAITPGQAAVFYSSDELIGGGTIIKSFSGKL</sequence>
<dbReference type="GO" id="GO:0000049">
    <property type="term" value="F:tRNA binding"/>
    <property type="evidence" value="ECO:0007669"/>
    <property type="project" value="UniProtKB-KW"/>
</dbReference>
<feature type="binding site" evidence="11">
    <location>
        <position position="118"/>
    </location>
    <ligand>
        <name>ATP</name>
        <dbReference type="ChEBI" id="CHEBI:30616"/>
    </ligand>
</feature>
<gene>
    <name evidence="11 14" type="primary">mnmA</name>
    <name evidence="14" type="ORF">H8698_02525</name>
</gene>
<dbReference type="GO" id="GO:0002143">
    <property type="term" value="P:tRNA wobble position uridine thiolation"/>
    <property type="evidence" value="ECO:0007669"/>
    <property type="project" value="TreeGrafter"/>
</dbReference>
<evidence type="ECO:0000256" key="2">
    <source>
        <dbReference type="ARBA" id="ARBA00022555"/>
    </source>
</evidence>
<keyword evidence="2 11" id="KW-0820">tRNA-binding</keyword>
<feature type="site" description="Interaction with tRNA" evidence="11">
    <location>
        <position position="119"/>
    </location>
</feature>
<dbReference type="EC" id="2.8.1.13" evidence="11"/>
<name>A0A926DMB1_9FIRM</name>
<evidence type="ECO:0000256" key="3">
    <source>
        <dbReference type="ARBA" id="ARBA00022679"/>
    </source>
</evidence>
<keyword evidence="5 11" id="KW-0547">Nucleotide-binding</keyword>
<keyword evidence="8" id="KW-1015">Disulfide bond</keyword>
<keyword evidence="6 11" id="KW-0067">ATP-binding</keyword>
<dbReference type="Proteomes" id="UP000611762">
    <property type="component" value="Unassembled WGS sequence"/>
</dbReference>
<evidence type="ECO:0000256" key="4">
    <source>
        <dbReference type="ARBA" id="ARBA00022694"/>
    </source>
</evidence>
<feature type="domain" description="tRNA-specific 2-thiouridylase MnmA-like C-terminal" evidence="12">
    <location>
        <begin position="270"/>
        <end position="344"/>
    </location>
</feature>
<dbReference type="InterPro" id="IPR023382">
    <property type="entry name" value="MnmA-like_central_sf"/>
</dbReference>
<dbReference type="Gene3D" id="2.40.30.10">
    <property type="entry name" value="Translation factors"/>
    <property type="match status" value="1"/>
</dbReference>
<feature type="binding site" evidence="11">
    <location>
        <begin position="10"/>
        <end position="17"/>
    </location>
    <ligand>
        <name>ATP</name>
        <dbReference type="ChEBI" id="CHEBI:30616"/>
    </ligand>
</feature>
<dbReference type="GO" id="GO:0005737">
    <property type="term" value="C:cytoplasm"/>
    <property type="evidence" value="ECO:0007669"/>
    <property type="project" value="UniProtKB-SubCell"/>
</dbReference>
<dbReference type="InterPro" id="IPR046884">
    <property type="entry name" value="MnmA-like_central"/>
</dbReference>
<dbReference type="InterPro" id="IPR046885">
    <property type="entry name" value="MnmA-like_C"/>
</dbReference>
<dbReference type="FunFam" id="2.30.30.280:FF:000001">
    <property type="entry name" value="tRNA-specific 2-thiouridylase MnmA"/>
    <property type="match status" value="1"/>
</dbReference>
<dbReference type="NCBIfam" id="NF001138">
    <property type="entry name" value="PRK00143.1"/>
    <property type="match status" value="1"/>
</dbReference>
<comment type="caution">
    <text evidence="14">The sequence shown here is derived from an EMBL/GenBank/DDBJ whole genome shotgun (WGS) entry which is preliminary data.</text>
</comment>
<feature type="active site" description="Cysteine persulfide intermediate" evidence="11">
    <location>
        <position position="192"/>
    </location>
</feature>
<dbReference type="CDD" id="cd01998">
    <property type="entry name" value="MnmA_TRMU-like"/>
    <property type="match status" value="1"/>
</dbReference>
<keyword evidence="1 11" id="KW-0963">Cytoplasm</keyword>
<dbReference type="Pfam" id="PF20258">
    <property type="entry name" value="tRNA_Me_trans_C"/>
    <property type="match status" value="1"/>
</dbReference>
<dbReference type="HAMAP" id="MF_00144">
    <property type="entry name" value="tRNA_thiouridyl_MnmA"/>
    <property type="match status" value="1"/>
</dbReference>
<dbReference type="GO" id="GO:0005524">
    <property type="term" value="F:ATP binding"/>
    <property type="evidence" value="ECO:0007669"/>
    <property type="project" value="UniProtKB-KW"/>
</dbReference>
<comment type="function">
    <text evidence="10 11">Catalyzes the 2-thiolation of uridine at the wobble position (U34) of tRNA, leading to the formation of s(2)U34.</text>
</comment>
<dbReference type="SUPFAM" id="SSF52402">
    <property type="entry name" value="Adenine nucleotide alpha hydrolases-like"/>
    <property type="match status" value="1"/>
</dbReference>
<organism evidence="14 15">
    <name type="scientific">Congzhengia minquanensis</name>
    <dbReference type="NCBI Taxonomy" id="2763657"/>
    <lineage>
        <taxon>Bacteria</taxon>
        <taxon>Bacillati</taxon>
        <taxon>Bacillota</taxon>
        <taxon>Clostridia</taxon>
        <taxon>Eubacteriales</taxon>
        <taxon>Oscillospiraceae</taxon>
        <taxon>Congzhengia</taxon>
    </lineage>
</organism>
<feature type="active site" description="Nucleophile" evidence="11">
    <location>
        <position position="94"/>
    </location>
</feature>
<evidence type="ECO:0000256" key="1">
    <source>
        <dbReference type="ARBA" id="ARBA00022490"/>
    </source>
</evidence>
<keyword evidence="15" id="KW-1185">Reference proteome</keyword>
<evidence type="ECO:0000256" key="9">
    <source>
        <dbReference type="ARBA" id="ARBA00051542"/>
    </source>
</evidence>
<evidence type="ECO:0000256" key="8">
    <source>
        <dbReference type="ARBA" id="ARBA00023157"/>
    </source>
</evidence>
<dbReference type="Pfam" id="PF03054">
    <property type="entry name" value="tRNA_Me_trans"/>
    <property type="match status" value="1"/>
</dbReference>
<dbReference type="NCBIfam" id="TIGR00420">
    <property type="entry name" value="trmU"/>
    <property type="match status" value="1"/>
</dbReference>
<evidence type="ECO:0000313" key="14">
    <source>
        <dbReference type="EMBL" id="MBC8539849.1"/>
    </source>
</evidence>
<keyword evidence="4 11" id="KW-0819">tRNA processing</keyword>
<evidence type="ECO:0000256" key="7">
    <source>
        <dbReference type="ARBA" id="ARBA00022884"/>
    </source>
</evidence>
<dbReference type="AlphaFoldDB" id="A0A926DMB1"/>
<comment type="similarity">
    <text evidence="11">Belongs to the MnmA/TRMU family.</text>
</comment>
<evidence type="ECO:0000259" key="12">
    <source>
        <dbReference type="Pfam" id="PF20258"/>
    </source>
</evidence>
<proteinExistence type="inferred from homology"/>
<evidence type="ECO:0000256" key="5">
    <source>
        <dbReference type="ARBA" id="ARBA00022741"/>
    </source>
</evidence>
<dbReference type="GO" id="GO:0103016">
    <property type="term" value="F:tRNA-uridine 2-sulfurtransferase activity"/>
    <property type="evidence" value="ECO:0007669"/>
    <property type="project" value="UniProtKB-EC"/>
</dbReference>
<evidence type="ECO:0000259" key="13">
    <source>
        <dbReference type="Pfam" id="PF20259"/>
    </source>
</evidence>
<protein>
    <recommendedName>
        <fullName evidence="11">tRNA-specific 2-thiouridylase MnmA</fullName>
        <ecNumber evidence="11">2.8.1.13</ecNumber>
    </recommendedName>
</protein>
<evidence type="ECO:0000256" key="10">
    <source>
        <dbReference type="ARBA" id="ARBA00056575"/>
    </source>
</evidence>
<dbReference type="Gene3D" id="3.40.50.620">
    <property type="entry name" value="HUPs"/>
    <property type="match status" value="1"/>
</dbReference>
<dbReference type="Gene3D" id="2.30.30.280">
    <property type="entry name" value="Adenine nucleotide alpha hydrolases-like domains"/>
    <property type="match status" value="1"/>
</dbReference>
<feature type="binding site" evidence="11">
    <location>
        <position position="36"/>
    </location>
    <ligand>
        <name>ATP</name>
        <dbReference type="ChEBI" id="CHEBI:30616"/>
    </ligand>
</feature>
<dbReference type="PANTHER" id="PTHR11933:SF5">
    <property type="entry name" value="MITOCHONDRIAL TRNA-SPECIFIC 2-THIOURIDYLASE 1"/>
    <property type="match status" value="1"/>
</dbReference>
<comment type="caution">
    <text evidence="11">Lacks conserved residue(s) required for the propagation of feature annotation.</text>
</comment>
<dbReference type="PANTHER" id="PTHR11933">
    <property type="entry name" value="TRNA 5-METHYLAMINOMETHYL-2-THIOURIDYLATE -METHYLTRANSFERASE"/>
    <property type="match status" value="1"/>
</dbReference>
<dbReference type="InterPro" id="IPR014729">
    <property type="entry name" value="Rossmann-like_a/b/a_fold"/>
</dbReference>
<feature type="region of interest" description="Interaction with tRNA" evidence="11">
    <location>
        <begin position="296"/>
        <end position="297"/>
    </location>
</feature>
<evidence type="ECO:0000256" key="6">
    <source>
        <dbReference type="ARBA" id="ARBA00022840"/>
    </source>
</evidence>